<keyword evidence="4" id="KW-1185">Reference proteome</keyword>
<dbReference type="SUPFAM" id="SSF52540">
    <property type="entry name" value="P-loop containing nucleoside triphosphate hydrolases"/>
    <property type="match status" value="1"/>
</dbReference>
<protein>
    <recommendedName>
        <fullName evidence="2">NACHT domain-containing protein</fullName>
    </recommendedName>
</protein>
<evidence type="ECO:0000259" key="2">
    <source>
        <dbReference type="PROSITE" id="PS50837"/>
    </source>
</evidence>
<evidence type="ECO:0000256" key="1">
    <source>
        <dbReference type="ARBA" id="ARBA00022737"/>
    </source>
</evidence>
<dbReference type="EMBL" id="ML978130">
    <property type="protein sequence ID" value="KAF2096152.1"/>
    <property type="molecule type" value="Genomic_DNA"/>
</dbReference>
<dbReference type="AlphaFoldDB" id="A0A9P4ICR7"/>
<dbReference type="Proteomes" id="UP000799772">
    <property type="component" value="Unassembled WGS sequence"/>
</dbReference>
<accession>A0A9P4ICR7</accession>
<dbReference type="Pfam" id="PF24883">
    <property type="entry name" value="NPHP3_N"/>
    <property type="match status" value="1"/>
</dbReference>
<dbReference type="InterPro" id="IPR027417">
    <property type="entry name" value="P-loop_NTPase"/>
</dbReference>
<dbReference type="InterPro" id="IPR056884">
    <property type="entry name" value="NPHP3-like_N"/>
</dbReference>
<comment type="caution">
    <text evidence="3">The sequence shown here is derived from an EMBL/GenBank/DDBJ whole genome shotgun (WGS) entry which is preliminary data.</text>
</comment>
<dbReference type="Gene3D" id="3.40.50.300">
    <property type="entry name" value="P-loop containing nucleotide triphosphate hydrolases"/>
    <property type="match status" value="1"/>
</dbReference>
<evidence type="ECO:0000313" key="3">
    <source>
        <dbReference type="EMBL" id="KAF2096152.1"/>
    </source>
</evidence>
<sequence>MAEIVALAASIISIVQIADRVVALCRGFIKASKDAPHDLRLIMIEVSSVKCILDALHLLLDSGSSVSLVYLQGPDGPVEGCRRCLDELEALFPADYLETSKRKRQKVRAMLAWPLRESTARKLLDELGRHLNKETRRDVRGIRKTLSDSQKAEVLDWLQHTNPSRRHNTMRALHEPHTCQWRLLWIYGVPGAGKTVLAAFLVEEVKRWIQQNALPRHNLAYYYCYYAHNQDEALPFLRWVLSQLLREADHMPKDAYELFNKRHHPDLRALLNGLEGVLQYFDTVLIILDAIDESSPRNELLYVLRLLSTEPRFRKIRILATSREYQEIKEALNNISMPLSMANPLAQEDIARYVRQSLRSSTQFKHWPESLLQETEDTLAERAKGMYG</sequence>
<feature type="domain" description="NACHT" evidence="2">
    <location>
        <begin position="182"/>
        <end position="323"/>
    </location>
</feature>
<dbReference type="OrthoDB" id="1577640at2759"/>
<organism evidence="3 4">
    <name type="scientific">Rhizodiscina lignyota</name>
    <dbReference type="NCBI Taxonomy" id="1504668"/>
    <lineage>
        <taxon>Eukaryota</taxon>
        <taxon>Fungi</taxon>
        <taxon>Dikarya</taxon>
        <taxon>Ascomycota</taxon>
        <taxon>Pezizomycotina</taxon>
        <taxon>Dothideomycetes</taxon>
        <taxon>Pleosporomycetidae</taxon>
        <taxon>Aulographales</taxon>
        <taxon>Rhizodiscinaceae</taxon>
        <taxon>Rhizodiscina</taxon>
    </lineage>
</organism>
<dbReference type="PROSITE" id="PS50837">
    <property type="entry name" value="NACHT"/>
    <property type="match status" value="1"/>
</dbReference>
<dbReference type="PANTHER" id="PTHR10039:SF16">
    <property type="entry name" value="GPI INOSITOL-DEACYLASE"/>
    <property type="match status" value="1"/>
</dbReference>
<keyword evidence="1" id="KW-0677">Repeat</keyword>
<dbReference type="GO" id="GO:0004190">
    <property type="term" value="F:aspartic-type endopeptidase activity"/>
    <property type="evidence" value="ECO:0007669"/>
    <property type="project" value="InterPro"/>
</dbReference>
<dbReference type="PANTHER" id="PTHR10039">
    <property type="entry name" value="AMELOGENIN"/>
    <property type="match status" value="1"/>
</dbReference>
<dbReference type="PROSITE" id="PS00141">
    <property type="entry name" value="ASP_PROTEASE"/>
    <property type="match status" value="1"/>
</dbReference>
<gene>
    <name evidence="3" type="ORF">NA57DRAFT_67725</name>
</gene>
<proteinExistence type="predicted"/>
<reference evidence="3" key="1">
    <citation type="journal article" date="2020" name="Stud. Mycol.">
        <title>101 Dothideomycetes genomes: a test case for predicting lifestyles and emergence of pathogens.</title>
        <authorList>
            <person name="Haridas S."/>
            <person name="Albert R."/>
            <person name="Binder M."/>
            <person name="Bloem J."/>
            <person name="Labutti K."/>
            <person name="Salamov A."/>
            <person name="Andreopoulos B."/>
            <person name="Baker S."/>
            <person name="Barry K."/>
            <person name="Bills G."/>
            <person name="Bluhm B."/>
            <person name="Cannon C."/>
            <person name="Castanera R."/>
            <person name="Culley D."/>
            <person name="Daum C."/>
            <person name="Ezra D."/>
            <person name="Gonzalez J."/>
            <person name="Henrissat B."/>
            <person name="Kuo A."/>
            <person name="Liang C."/>
            <person name="Lipzen A."/>
            <person name="Lutzoni F."/>
            <person name="Magnuson J."/>
            <person name="Mondo S."/>
            <person name="Nolan M."/>
            <person name="Ohm R."/>
            <person name="Pangilinan J."/>
            <person name="Park H.-J."/>
            <person name="Ramirez L."/>
            <person name="Alfaro M."/>
            <person name="Sun H."/>
            <person name="Tritt A."/>
            <person name="Yoshinaga Y."/>
            <person name="Zwiers L.-H."/>
            <person name="Turgeon B."/>
            <person name="Goodwin S."/>
            <person name="Spatafora J."/>
            <person name="Crous P."/>
            <person name="Grigoriev I."/>
        </authorList>
    </citation>
    <scope>NUCLEOTIDE SEQUENCE</scope>
    <source>
        <strain evidence="3">CBS 133067</strain>
    </source>
</reference>
<dbReference type="InterPro" id="IPR001969">
    <property type="entry name" value="Aspartic_peptidase_AS"/>
</dbReference>
<dbReference type="GO" id="GO:0006508">
    <property type="term" value="P:proteolysis"/>
    <property type="evidence" value="ECO:0007669"/>
    <property type="project" value="InterPro"/>
</dbReference>
<dbReference type="InterPro" id="IPR007111">
    <property type="entry name" value="NACHT_NTPase"/>
</dbReference>
<evidence type="ECO:0000313" key="4">
    <source>
        <dbReference type="Proteomes" id="UP000799772"/>
    </source>
</evidence>
<name>A0A9P4ICR7_9PEZI</name>